<keyword evidence="6" id="KW-1185">Reference proteome</keyword>
<dbReference type="EMBL" id="QJKF01000018">
    <property type="protein sequence ID" value="PXX57398.1"/>
    <property type="molecule type" value="Genomic_DNA"/>
</dbReference>
<protein>
    <submittedName>
        <fullName evidence="5">Putative intracellular protease/amidase</fullName>
    </submittedName>
</protein>
<dbReference type="GO" id="GO:0008233">
    <property type="term" value="F:peptidase activity"/>
    <property type="evidence" value="ECO:0007669"/>
    <property type="project" value="UniProtKB-KW"/>
</dbReference>
<evidence type="ECO:0000259" key="4">
    <source>
        <dbReference type="Pfam" id="PF01965"/>
    </source>
</evidence>
<dbReference type="AlphaFoldDB" id="A0A318JUN2"/>
<dbReference type="Gene3D" id="3.40.50.880">
    <property type="match status" value="1"/>
</dbReference>
<dbReference type="CDD" id="cd03141">
    <property type="entry name" value="GATase1_Hsp31_like"/>
    <property type="match status" value="1"/>
</dbReference>
<accession>A0A318JUN2</accession>
<dbReference type="PANTHER" id="PTHR48094:SF11">
    <property type="entry name" value="GLUTATHIONE-INDEPENDENT GLYOXALASE HSP31-RELATED"/>
    <property type="match status" value="1"/>
</dbReference>
<dbReference type="Proteomes" id="UP000247569">
    <property type="component" value="Unassembled WGS sequence"/>
</dbReference>
<dbReference type="InterPro" id="IPR002818">
    <property type="entry name" value="DJ-1/PfpI"/>
</dbReference>
<keyword evidence="5" id="KW-0378">Hydrolase</keyword>
<gene>
    <name evidence="5" type="ORF">DFR70_11853</name>
</gene>
<dbReference type="GO" id="GO:0019172">
    <property type="term" value="F:glyoxalase III activity"/>
    <property type="evidence" value="ECO:0007669"/>
    <property type="project" value="TreeGrafter"/>
</dbReference>
<dbReference type="OrthoDB" id="9792284at2"/>
<dbReference type="Pfam" id="PF01965">
    <property type="entry name" value="DJ-1_PfpI"/>
    <property type="match status" value="1"/>
</dbReference>
<name>A0A318JUN2_9NOCA</name>
<dbReference type="GO" id="GO:0019243">
    <property type="term" value="P:methylglyoxal catabolic process to D-lactate via S-lactoyl-glutathione"/>
    <property type="evidence" value="ECO:0007669"/>
    <property type="project" value="TreeGrafter"/>
</dbReference>
<evidence type="ECO:0000256" key="1">
    <source>
        <dbReference type="ARBA" id="ARBA00023016"/>
    </source>
</evidence>
<evidence type="ECO:0000256" key="2">
    <source>
        <dbReference type="ARBA" id="ARBA00023239"/>
    </source>
</evidence>
<dbReference type="InterPro" id="IPR029062">
    <property type="entry name" value="Class_I_gatase-like"/>
</dbReference>
<dbReference type="SUPFAM" id="SSF52317">
    <property type="entry name" value="Class I glutamine amidotransferase-like"/>
    <property type="match status" value="1"/>
</dbReference>
<keyword evidence="1" id="KW-0346">Stress response</keyword>
<feature type="domain" description="DJ-1/PfpI" evidence="4">
    <location>
        <begin position="28"/>
        <end position="226"/>
    </location>
</feature>
<comment type="caution">
    <text evidence="5">The sequence shown here is derived from an EMBL/GenBank/DDBJ whole genome shotgun (WGS) entry which is preliminary data.</text>
</comment>
<sequence length="237" mass="26081">MPTKRVLHVVTNVGHYDDPSHATGLWLSELTHAWRVFDEAGFEQTLVNPAGGPSPLEPRALKFPSYDKTAKAWRADPAKMELLATTKRPEEIDSADFDAVYFTGGHGVMYDFPDCEGLQRITREIYERGGVVSSVCHGYCGLLDTRLSDGSYLIAGKHMTGFAWREEVFARVDKLVPYSAEERAKQRGALYEKAKLPFVSYTAVDGNLVTGQNPGSAKATARKVVEVLAGDTSQARP</sequence>
<keyword evidence="2" id="KW-0456">Lyase</keyword>
<evidence type="ECO:0000313" key="5">
    <source>
        <dbReference type="EMBL" id="PXX57398.1"/>
    </source>
</evidence>
<dbReference type="GO" id="GO:0006508">
    <property type="term" value="P:proteolysis"/>
    <property type="evidence" value="ECO:0007669"/>
    <property type="project" value="UniProtKB-KW"/>
</dbReference>
<dbReference type="InterPro" id="IPR050325">
    <property type="entry name" value="Prot/Nucl_acid_deglycase"/>
</dbReference>
<dbReference type="PANTHER" id="PTHR48094">
    <property type="entry name" value="PROTEIN/NUCLEIC ACID DEGLYCASE DJ-1-RELATED"/>
    <property type="match status" value="1"/>
</dbReference>
<organism evidence="5 6">
    <name type="scientific">Nocardia tenerifensis</name>
    <dbReference type="NCBI Taxonomy" id="228006"/>
    <lineage>
        <taxon>Bacteria</taxon>
        <taxon>Bacillati</taxon>
        <taxon>Actinomycetota</taxon>
        <taxon>Actinomycetes</taxon>
        <taxon>Mycobacteriales</taxon>
        <taxon>Nocardiaceae</taxon>
        <taxon>Nocardia</taxon>
    </lineage>
</organism>
<dbReference type="RefSeq" id="WP_040735196.1">
    <property type="nucleotide sequence ID" value="NZ_QJKF01000018.1"/>
</dbReference>
<comment type="similarity">
    <text evidence="3">Belongs to the peptidase C56 family. HSP31-like subfamily.</text>
</comment>
<keyword evidence="5" id="KW-0645">Protease</keyword>
<evidence type="ECO:0000256" key="3">
    <source>
        <dbReference type="ARBA" id="ARBA00038493"/>
    </source>
</evidence>
<evidence type="ECO:0000313" key="6">
    <source>
        <dbReference type="Proteomes" id="UP000247569"/>
    </source>
</evidence>
<reference evidence="5 6" key="1">
    <citation type="submission" date="2018-05" db="EMBL/GenBank/DDBJ databases">
        <title>Genomic Encyclopedia of Type Strains, Phase IV (KMG-IV): sequencing the most valuable type-strain genomes for metagenomic binning, comparative biology and taxonomic classification.</title>
        <authorList>
            <person name="Goeker M."/>
        </authorList>
    </citation>
    <scope>NUCLEOTIDE SEQUENCE [LARGE SCALE GENOMIC DNA]</scope>
    <source>
        <strain evidence="5 6">DSM 44704</strain>
    </source>
</reference>
<proteinExistence type="inferred from homology"/>
<dbReference type="GO" id="GO:0005737">
    <property type="term" value="C:cytoplasm"/>
    <property type="evidence" value="ECO:0007669"/>
    <property type="project" value="TreeGrafter"/>
</dbReference>